<feature type="region of interest" description="Disordered" evidence="1">
    <location>
        <begin position="68"/>
        <end position="300"/>
    </location>
</feature>
<dbReference type="OrthoDB" id="189701at2759"/>
<dbReference type="AlphaFoldDB" id="D8LSQ3"/>
<evidence type="ECO:0000313" key="3">
    <source>
        <dbReference type="Proteomes" id="UP000002630"/>
    </source>
</evidence>
<dbReference type="SUPFAM" id="SSF52540">
    <property type="entry name" value="P-loop containing nucleoside triphosphate hydrolases"/>
    <property type="match status" value="1"/>
</dbReference>
<reference evidence="2 3" key="1">
    <citation type="journal article" date="2010" name="Nature">
        <title>The Ectocarpus genome and the independent evolution of multicellularity in brown algae.</title>
        <authorList>
            <person name="Cock J.M."/>
            <person name="Sterck L."/>
            <person name="Rouze P."/>
            <person name="Scornet D."/>
            <person name="Allen A.E."/>
            <person name="Amoutzias G."/>
            <person name="Anthouard V."/>
            <person name="Artiguenave F."/>
            <person name="Aury J.M."/>
            <person name="Badger J.H."/>
            <person name="Beszteri B."/>
            <person name="Billiau K."/>
            <person name="Bonnet E."/>
            <person name="Bothwell J.H."/>
            <person name="Bowler C."/>
            <person name="Boyen C."/>
            <person name="Brownlee C."/>
            <person name="Carrano C.J."/>
            <person name="Charrier B."/>
            <person name="Cho G.Y."/>
            <person name="Coelho S.M."/>
            <person name="Collen J."/>
            <person name="Corre E."/>
            <person name="Da Silva C."/>
            <person name="Delage L."/>
            <person name="Delaroque N."/>
            <person name="Dittami S.M."/>
            <person name="Doulbeau S."/>
            <person name="Elias M."/>
            <person name="Farnham G."/>
            <person name="Gachon C.M."/>
            <person name="Gschloessl B."/>
            <person name="Heesch S."/>
            <person name="Jabbari K."/>
            <person name="Jubin C."/>
            <person name="Kawai H."/>
            <person name="Kimura K."/>
            <person name="Kloareg B."/>
            <person name="Kupper F.C."/>
            <person name="Lang D."/>
            <person name="Le Bail A."/>
            <person name="Leblanc C."/>
            <person name="Lerouge P."/>
            <person name="Lohr M."/>
            <person name="Lopez P.J."/>
            <person name="Martens C."/>
            <person name="Maumus F."/>
            <person name="Michel G."/>
            <person name="Miranda-Saavedra D."/>
            <person name="Morales J."/>
            <person name="Moreau H."/>
            <person name="Motomura T."/>
            <person name="Nagasato C."/>
            <person name="Napoli C.A."/>
            <person name="Nelson D.R."/>
            <person name="Nyvall-Collen P."/>
            <person name="Peters A.F."/>
            <person name="Pommier C."/>
            <person name="Potin P."/>
            <person name="Poulain J."/>
            <person name="Quesneville H."/>
            <person name="Read B."/>
            <person name="Rensing S.A."/>
            <person name="Ritter A."/>
            <person name="Rousvoal S."/>
            <person name="Samanta M."/>
            <person name="Samson G."/>
            <person name="Schroeder D.C."/>
            <person name="Segurens B."/>
            <person name="Strittmatter M."/>
            <person name="Tonon T."/>
            <person name="Tregear J.W."/>
            <person name="Valentin K."/>
            <person name="von Dassow P."/>
            <person name="Yamagishi T."/>
            <person name="Van de Peer Y."/>
            <person name="Wincker P."/>
        </authorList>
    </citation>
    <scope>NUCLEOTIDE SEQUENCE [LARGE SCALE GENOMIC DNA]</scope>
    <source>
        <strain evidence="3">Ec32 / CCAP1310/4</strain>
    </source>
</reference>
<dbReference type="EMBL" id="FN648992">
    <property type="protein sequence ID" value="CBN75253.1"/>
    <property type="molecule type" value="Genomic_DNA"/>
</dbReference>
<dbReference type="InParanoid" id="D8LSQ3"/>
<feature type="compositionally biased region" description="Pro residues" evidence="1">
    <location>
        <begin position="164"/>
        <end position="182"/>
    </location>
</feature>
<organism evidence="2 3">
    <name type="scientific">Ectocarpus siliculosus</name>
    <name type="common">Brown alga</name>
    <name type="synonym">Conferva siliculosa</name>
    <dbReference type="NCBI Taxonomy" id="2880"/>
    <lineage>
        <taxon>Eukaryota</taxon>
        <taxon>Sar</taxon>
        <taxon>Stramenopiles</taxon>
        <taxon>Ochrophyta</taxon>
        <taxon>PX clade</taxon>
        <taxon>Phaeophyceae</taxon>
        <taxon>Ectocarpales</taxon>
        <taxon>Ectocarpaceae</taxon>
        <taxon>Ectocarpus</taxon>
    </lineage>
</organism>
<evidence type="ECO:0000256" key="1">
    <source>
        <dbReference type="SAM" id="MobiDB-lite"/>
    </source>
</evidence>
<evidence type="ECO:0000313" key="2">
    <source>
        <dbReference type="EMBL" id="CBN75253.1"/>
    </source>
</evidence>
<keyword evidence="3" id="KW-1185">Reference proteome</keyword>
<dbReference type="InterPro" id="IPR027417">
    <property type="entry name" value="P-loop_NTPase"/>
</dbReference>
<feature type="compositionally biased region" description="Polar residues" evidence="1">
    <location>
        <begin position="1"/>
        <end position="24"/>
    </location>
</feature>
<feature type="compositionally biased region" description="Low complexity" evidence="1">
    <location>
        <begin position="275"/>
        <end position="297"/>
    </location>
</feature>
<protein>
    <recommendedName>
        <fullName evidence="4">Sulfotransferase</fullName>
    </recommendedName>
</protein>
<sequence length="680" mass="69865">MQQRRSLPPSSSTGRRGRQPQTPRSHPLCTWEVLGVATLLVLTIVNVCTYSERRAKFQLAHGGVLHTSDDDNGLPEHSLRPPAPQGKVSERTGGSEGGAGPDIYVASVGRPGGNVDASGTKRPDAVGGAVGGGDGRSGGGAGEETMVGSGGWKWTNKTTGPVRPLSPPTPPTPPTPSQPPTPLGRDAPLQVAVLRPANEAGGGSSGTGMNSWRWPSDVGAGSGGSIGGVSEAESAVGHFPCSLTEADDAPGPGHRGGGGGSNAAAARKQRLKPWSTSGPCVVSCSPPSSSSSTASGARQLVEARGPEDRIGGGGVAVTPIGGAPAGGGGGGGLERCERAARACNLYQECTHVMLPLGGGGGDGHSSGSGNRSGDKRNGGGFAVLMHRAARDGSMDGVEAAAAAAAAVSHAAGAGNGWSGPRGGFTLDAKPRTYYVVSFGGSGSKMLGGWLSERGKGMVKEVFHIHDPRPGDKLFAKVARRGVSAGGGGGRGKDFRGYDFPEGDFPSEGTAVHDVDNYRVVLIFKDPAEALVSRYFYNHCKNLRGARCGSTPADFPSLESYAEESGDRLHMEAFYDNYCNPATVAGAGAGASGAIKKERRNYPVVCVNYHKMWDNKEALVKALGLPAGEASKLPTRTETVRNDRTSAERGEPFTLAVRERLRRKHASLSKKVFESPAVAIV</sequence>
<name>D8LSQ3_ECTSI</name>
<gene>
    <name evidence="2" type="ORF">Esi_0076_0042</name>
</gene>
<evidence type="ECO:0008006" key="4">
    <source>
        <dbReference type="Google" id="ProtNLM"/>
    </source>
</evidence>
<feature type="compositionally biased region" description="Gly residues" evidence="1">
    <location>
        <begin position="128"/>
        <end position="142"/>
    </location>
</feature>
<dbReference type="EMBL" id="FN649735">
    <property type="protein sequence ID" value="CBN75253.1"/>
    <property type="molecule type" value="Genomic_DNA"/>
</dbReference>
<dbReference type="eggNOG" id="ENOG502STKD">
    <property type="taxonomic scope" value="Eukaryota"/>
</dbReference>
<feature type="region of interest" description="Disordered" evidence="1">
    <location>
        <begin position="1"/>
        <end position="26"/>
    </location>
</feature>
<proteinExistence type="predicted"/>
<accession>D8LSQ3</accession>
<dbReference type="Proteomes" id="UP000002630">
    <property type="component" value="Linkage Group LG10"/>
</dbReference>